<organism evidence="2 3">
    <name type="scientific">Pisum sativum</name>
    <name type="common">Garden pea</name>
    <name type="synonym">Lathyrus oleraceus</name>
    <dbReference type="NCBI Taxonomy" id="3888"/>
    <lineage>
        <taxon>Eukaryota</taxon>
        <taxon>Viridiplantae</taxon>
        <taxon>Streptophyta</taxon>
        <taxon>Embryophyta</taxon>
        <taxon>Tracheophyta</taxon>
        <taxon>Spermatophyta</taxon>
        <taxon>Magnoliopsida</taxon>
        <taxon>eudicotyledons</taxon>
        <taxon>Gunneridae</taxon>
        <taxon>Pentapetalae</taxon>
        <taxon>rosids</taxon>
        <taxon>fabids</taxon>
        <taxon>Fabales</taxon>
        <taxon>Fabaceae</taxon>
        <taxon>Papilionoideae</taxon>
        <taxon>50 kb inversion clade</taxon>
        <taxon>NPAAA clade</taxon>
        <taxon>Hologalegina</taxon>
        <taxon>IRL clade</taxon>
        <taxon>Fabeae</taxon>
        <taxon>Lathyrus</taxon>
    </lineage>
</organism>
<reference evidence="2 3" key="1">
    <citation type="journal article" date="2022" name="Nat. Genet.">
        <title>Improved pea reference genome and pan-genome highlight genomic features and evolutionary characteristics.</title>
        <authorList>
            <person name="Yang T."/>
            <person name="Liu R."/>
            <person name="Luo Y."/>
            <person name="Hu S."/>
            <person name="Wang D."/>
            <person name="Wang C."/>
            <person name="Pandey M.K."/>
            <person name="Ge S."/>
            <person name="Xu Q."/>
            <person name="Li N."/>
            <person name="Li G."/>
            <person name="Huang Y."/>
            <person name="Saxena R.K."/>
            <person name="Ji Y."/>
            <person name="Li M."/>
            <person name="Yan X."/>
            <person name="He Y."/>
            <person name="Liu Y."/>
            <person name="Wang X."/>
            <person name="Xiang C."/>
            <person name="Varshney R.K."/>
            <person name="Ding H."/>
            <person name="Gao S."/>
            <person name="Zong X."/>
        </authorList>
    </citation>
    <scope>NUCLEOTIDE SEQUENCE [LARGE SCALE GENOMIC DNA]</scope>
    <source>
        <strain evidence="2 3">cv. Zhongwan 6</strain>
    </source>
</reference>
<dbReference type="PANTHER" id="PTHR33233">
    <property type="entry name" value="ENDONUCLEASE/EXONUCLEASE/PHOSPHATASE"/>
    <property type="match status" value="1"/>
</dbReference>
<name>A0A9D5B5T4_PEA</name>
<feature type="region of interest" description="Disordered" evidence="1">
    <location>
        <begin position="1"/>
        <end position="73"/>
    </location>
</feature>
<dbReference type="Proteomes" id="UP001058974">
    <property type="component" value="Chromosome 2"/>
</dbReference>
<accession>A0A9D5B5T4</accession>
<comment type="caution">
    <text evidence="2">The sequence shown here is derived from an EMBL/GenBank/DDBJ whole genome shotgun (WGS) entry which is preliminary data.</text>
</comment>
<evidence type="ECO:0000256" key="1">
    <source>
        <dbReference type="SAM" id="MobiDB-lite"/>
    </source>
</evidence>
<dbReference type="Gramene" id="Psat02G0178500-T1">
    <property type="protein sequence ID" value="KAI5435083.1"/>
    <property type="gene ID" value="KIW84_021785"/>
</dbReference>
<feature type="compositionally biased region" description="Basic and acidic residues" evidence="1">
    <location>
        <begin position="41"/>
        <end position="54"/>
    </location>
</feature>
<dbReference type="AlphaFoldDB" id="A0A9D5B5T4"/>
<protein>
    <submittedName>
        <fullName evidence="2">Uncharacterized protein</fullName>
    </submittedName>
</protein>
<gene>
    <name evidence="2" type="ORF">KIW84_021785</name>
</gene>
<evidence type="ECO:0000313" key="2">
    <source>
        <dbReference type="EMBL" id="KAI5435083.1"/>
    </source>
</evidence>
<sequence>MISHGRGRPKKKVPRSSKNRESSSKITTQEDTGESEVDNPTIRDDEAKDEDGKGEGLGIDGNSDSTKEPSVEVKNNVKGAKLWVDIIRGNKDTTNGMSIIFVAPKVVDGEIEVEIENEDVESEMRFWECSLIMYVIGENLSMNVVKNYMIKSWKFTQLPEIFYND</sequence>
<keyword evidence="3" id="KW-1185">Reference proteome</keyword>
<proteinExistence type="predicted"/>
<feature type="compositionally biased region" description="Basic residues" evidence="1">
    <location>
        <begin position="1"/>
        <end position="17"/>
    </location>
</feature>
<dbReference type="EMBL" id="JAMSHJ010000002">
    <property type="protein sequence ID" value="KAI5435083.1"/>
    <property type="molecule type" value="Genomic_DNA"/>
</dbReference>
<dbReference type="PANTHER" id="PTHR33233:SF17">
    <property type="entry name" value="DUF4283 DOMAIN-CONTAINING PROTEIN"/>
    <property type="match status" value="1"/>
</dbReference>
<evidence type="ECO:0000313" key="3">
    <source>
        <dbReference type="Proteomes" id="UP001058974"/>
    </source>
</evidence>